<proteinExistence type="predicted"/>
<dbReference type="GO" id="GO:0000156">
    <property type="term" value="F:phosphorelay response regulator activity"/>
    <property type="evidence" value="ECO:0007669"/>
    <property type="project" value="TreeGrafter"/>
</dbReference>
<evidence type="ECO:0000313" key="9">
    <source>
        <dbReference type="Proteomes" id="UP000676325"/>
    </source>
</evidence>
<comment type="caution">
    <text evidence="8">The sequence shown here is derived from an EMBL/GenBank/DDBJ whole genome shotgun (WGS) entry which is preliminary data.</text>
</comment>
<dbReference type="PROSITE" id="PS51755">
    <property type="entry name" value="OMPR_PHOB"/>
    <property type="match status" value="1"/>
</dbReference>
<dbReference type="SMART" id="SM00448">
    <property type="entry name" value="REC"/>
    <property type="match status" value="1"/>
</dbReference>
<dbReference type="Gene3D" id="3.40.50.2300">
    <property type="match status" value="1"/>
</dbReference>
<organism evidence="8 9">
    <name type="scientific">Actinospica acidithermotolerans</name>
    <dbReference type="NCBI Taxonomy" id="2828514"/>
    <lineage>
        <taxon>Bacteria</taxon>
        <taxon>Bacillati</taxon>
        <taxon>Actinomycetota</taxon>
        <taxon>Actinomycetes</taxon>
        <taxon>Catenulisporales</taxon>
        <taxon>Actinospicaceae</taxon>
        <taxon>Actinospica</taxon>
    </lineage>
</organism>
<dbReference type="Pfam" id="PF00486">
    <property type="entry name" value="Trans_reg_C"/>
    <property type="match status" value="1"/>
</dbReference>
<dbReference type="GO" id="GO:0000976">
    <property type="term" value="F:transcription cis-regulatory region binding"/>
    <property type="evidence" value="ECO:0007669"/>
    <property type="project" value="TreeGrafter"/>
</dbReference>
<dbReference type="GO" id="GO:0032993">
    <property type="term" value="C:protein-DNA complex"/>
    <property type="evidence" value="ECO:0007669"/>
    <property type="project" value="TreeGrafter"/>
</dbReference>
<keyword evidence="1 4" id="KW-0597">Phosphoprotein</keyword>
<keyword evidence="2" id="KW-0902">Two-component regulatory system</keyword>
<evidence type="ECO:0000256" key="4">
    <source>
        <dbReference type="PROSITE-ProRule" id="PRU00169"/>
    </source>
</evidence>
<evidence type="ECO:0000313" key="8">
    <source>
        <dbReference type="EMBL" id="MBR7827666.1"/>
    </source>
</evidence>
<dbReference type="InterPro" id="IPR011006">
    <property type="entry name" value="CheY-like_superfamily"/>
</dbReference>
<keyword evidence="9" id="KW-1185">Reference proteome</keyword>
<reference evidence="8" key="1">
    <citation type="submission" date="2021-04" db="EMBL/GenBank/DDBJ databases">
        <title>Genome based classification of Actinospica acidithermotolerans sp. nov., an actinobacterium isolated from an Indonesian hot spring.</title>
        <authorList>
            <person name="Kusuma A.B."/>
            <person name="Putra K.E."/>
            <person name="Nafisah S."/>
            <person name="Loh J."/>
            <person name="Nouioui I."/>
            <person name="Goodfellow M."/>
        </authorList>
    </citation>
    <scope>NUCLEOTIDE SEQUENCE</scope>
    <source>
        <strain evidence="8">MGRD01-02</strain>
    </source>
</reference>
<dbReference type="PROSITE" id="PS50110">
    <property type="entry name" value="RESPONSE_REGULATORY"/>
    <property type="match status" value="1"/>
</dbReference>
<protein>
    <submittedName>
        <fullName evidence="8">Response regulator transcription factor</fullName>
    </submittedName>
</protein>
<dbReference type="Gene3D" id="1.10.10.10">
    <property type="entry name" value="Winged helix-like DNA-binding domain superfamily/Winged helix DNA-binding domain"/>
    <property type="match status" value="1"/>
</dbReference>
<gene>
    <name evidence="8" type="ORF">KDK95_15210</name>
</gene>
<evidence type="ECO:0000256" key="5">
    <source>
        <dbReference type="PROSITE-ProRule" id="PRU01091"/>
    </source>
</evidence>
<sequence>MRKLYRNEQRRPRAPVAARFRPEVRHRLVLNPQRLGYLKAVTQTAAPVQPPVRVLVVEDDEGIAHPLRRGLTRCGYLVETVATGRAALSARPADVVLLDLGLPDMDGLEVCRRLREHSDAAVIVVTARDGEVDRVVALDDGADDYLVKPFGLEELKARIRAVLRRVRPTGPRYVVGVLSVDPRARQIWVRGGEISLTPKEFDILECLIAEPGRAISRHSLITRVWDENWYGPTRVLDVHIAALRRKLAIDGLIETLYGHGFRLVPSAAVAAASGD</sequence>
<dbReference type="InterPro" id="IPR016032">
    <property type="entry name" value="Sig_transdc_resp-reg_C-effctor"/>
</dbReference>
<dbReference type="AlphaFoldDB" id="A0A941ILI8"/>
<dbReference type="Gene3D" id="6.10.250.690">
    <property type="match status" value="1"/>
</dbReference>
<dbReference type="SUPFAM" id="SSF52172">
    <property type="entry name" value="CheY-like"/>
    <property type="match status" value="1"/>
</dbReference>
<dbReference type="EMBL" id="JAGSOH010000039">
    <property type="protein sequence ID" value="MBR7827666.1"/>
    <property type="molecule type" value="Genomic_DNA"/>
</dbReference>
<feature type="DNA-binding region" description="OmpR/PhoB-type" evidence="5">
    <location>
        <begin position="170"/>
        <end position="265"/>
    </location>
</feature>
<name>A0A941ILI8_9ACTN</name>
<evidence type="ECO:0000259" key="7">
    <source>
        <dbReference type="PROSITE" id="PS51755"/>
    </source>
</evidence>
<dbReference type="PANTHER" id="PTHR48111:SF40">
    <property type="entry name" value="PHOSPHATE REGULON TRANSCRIPTIONAL REGULATORY PROTEIN PHOB"/>
    <property type="match status" value="1"/>
</dbReference>
<dbReference type="GO" id="GO:0006355">
    <property type="term" value="P:regulation of DNA-templated transcription"/>
    <property type="evidence" value="ECO:0007669"/>
    <property type="project" value="InterPro"/>
</dbReference>
<feature type="domain" description="Response regulatory" evidence="6">
    <location>
        <begin position="53"/>
        <end position="163"/>
    </location>
</feature>
<evidence type="ECO:0000256" key="2">
    <source>
        <dbReference type="ARBA" id="ARBA00023012"/>
    </source>
</evidence>
<dbReference type="CDD" id="cd00383">
    <property type="entry name" value="trans_reg_C"/>
    <property type="match status" value="1"/>
</dbReference>
<evidence type="ECO:0000256" key="1">
    <source>
        <dbReference type="ARBA" id="ARBA00022553"/>
    </source>
</evidence>
<evidence type="ECO:0000259" key="6">
    <source>
        <dbReference type="PROSITE" id="PS50110"/>
    </source>
</evidence>
<dbReference type="InterPro" id="IPR001789">
    <property type="entry name" value="Sig_transdc_resp-reg_receiver"/>
</dbReference>
<dbReference type="SUPFAM" id="SSF46894">
    <property type="entry name" value="C-terminal effector domain of the bipartite response regulators"/>
    <property type="match status" value="1"/>
</dbReference>
<evidence type="ECO:0000256" key="3">
    <source>
        <dbReference type="ARBA" id="ARBA00023125"/>
    </source>
</evidence>
<feature type="domain" description="OmpR/PhoB-type" evidence="7">
    <location>
        <begin position="170"/>
        <end position="265"/>
    </location>
</feature>
<accession>A0A941ILI8</accession>
<keyword evidence="3 5" id="KW-0238">DNA-binding</keyword>
<dbReference type="SMART" id="SM00862">
    <property type="entry name" value="Trans_reg_C"/>
    <property type="match status" value="1"/>
</dbReference>
<dbReference type="GO" id="GO:0005829">
    <property type="term" value="C:cytosol"/>
    <property type="evidence" value="ECO:0007669"/>
    <property type="project" value="TreeGrafter"/>
</dbReference>
<dbReference type="InterPro" id="IPR036388">
    <property type="entry name" value="WH-like_DNA-bd_sf"/>
</dbReference>
<dbReference type="InterPro" id="IPR001867">
    <property type="entry name" value="OmpR/PhoB-type_DNA-bd"/>
</dbReference>
<feature type="modified residue" description="4-aspartylphosphate" evidence="4">
    <location>
        <position position="99"/>
    </location>
</feature>
<dbReference type="InterPro" id="IPR039420">
    <property type="entry name" value="WalR-like"/>
</dbReference>
<dbReference type="PANTHER" id="PTHR48111">
    <property type="entry name" value="REGULATOR OF RPOS"/>
    <property type="match status" value="1"/>
</dbReference>
<dbReference type="Proteomes" id="UP000676325">
    <property type="component" value="Unassembled WGS sequence"/>
</dbReference>
<dbReference type="Pfam" id="PF00072">
    <property type="entry name" value="Response_reg"/>
    <property type="match status" value="1"/>
</dbReference>